<feature type="domain" description="Protein kinase" evidence="2">
    <location>
        <begin position="274"/>
        <end position="572"/>
    </location>
</feature>
<dbReference type="Gene3D" id="3.30.200.20">
    <property type="entry name" value="Phosphorylase Kinase, domain 1"/>
    <property type="match status" value="1"/>
</dbReference>
<dbReference type="GO" id="GO:0005886">
    <property type="term" value="C:plasma membrane"/>
    <property type="evidence" value="ECO:0007669"/>
    <property type="project" value="UniProtKB-ARBA"/>
</dbReference>
<protein>
    <recommendedName>
        <fullName evidence="6">Protein kinase domain-containing protein</fullName>
    </recommendedName>
</protein>
<name>A0A426Z6K0_ENSVE</name>
<dbReference type="EMBL" id="AMZH03008140">
    <property type="protein sequence ID" value="RRT59620.1"/>
    <property type="molecule type" value="Genomic_DNA"/>
</dbReference>
<dbReference type="Proteomes" id="UP000287651">
    <property type="component" value="Unassembled WGS sequence"/>
</dbReference>
<feature type="chain" id="PRO_5019220127" description="Protein kinase domain-containing protein" evidence="1">
    <location>
        <begin position="23"/>
        <end position="602"/>
    </location>
</feature>
<proteinExistence type="predicted"/>
<accession>A0A426Z6K0</accession>
<dbReference type="Gene3D" id="1.10.510.10">
    <property type="entry name" value="Transferase(Phosphotransferase) domain 1"/>
    <property type="match status" value="2"/>
</dbReference>
<dbReference type="Pfam" id="PF23446">
    <property type="entry name" value="LysM1_NFP_LYK"/>
    <property type="match status" value="1"/>
</dbReference>
<dbReference type="Pfam" id="PF07714">
    <property type="entry name" value="PK_Tyr_Ser-Thr"/>
    <property type="match status" value="1"/>
</dbReference>
<dbReference type="GO" id="GO:0005524">
    <property type="term" value="F:ATP binding"/>
    <property type="evidence" value="ECO:0007669"/>
    <property type="project" value="InterPro"/>
</dbReference>
<organism evidence="4 5">
    <name type="scientific">Ensete ventricosum</name>
    <name type="common">Abyssinian banana</name>
    <name type="synonym">Musa ensete</name>
    <dbReference type="NCBI Taxonomy" id="4639"/>
    <lineage>
        <taxon>Eukaryota</taxon>
        <taxon>Viridiplantae</taxon>
        <taxon>Streptophyta</taxon>
        <taxon>Embryophyta</taxon>
        <taxon>Tracheophyta</taxon>
        <taxon>Spermatophyta</taxon>
        <taxon>Magnoliopsida</taxon>
        <taxon>Liliopsida</taxon>
        <taxon>Zingiberales</taxon>
        <taxon>Musaceae</taxon>
        <taxon>Ensete</taxon>
    </lineage>
</organism>
<evidence type="ECO:0000313" key="4">
    <source>
        <dbReference type="EMBL" id="RRT59620.1"/>
    </source>
</evidence>
<dbReference type="PANTHER" id="PTHR45927:SF2">
    <property type="entry name" value="SERINE_THREONINE RECEPTOR-LIKE KINASE NFP"/>
    <property type="match status" value="1"/>
</dbReference>
<evidence type="ECO:0000256" key="1">
    <source>
        <dbReference type="SAM" id="SignalP"/>
    </source>
</evidence>
<dbReference type="InterPro" id="IPR059143">
    <property type="entry name" value="NFP_LysM2"/>
</dbReference>
<comment type="caution">
    <text evidence="4">The sequence shown here is derived from an EMBL/GenBank/DDBJ whole genome shotgun (WGS) entry which is preliminary data.</text>
</comment>
<gene>
    <name evidence="4" type="ORF">B296_00045001</name>
</gene>
<evidence type="ECO:0000259" key="3">
    <source>
        <dbReference type="PROSITE" id="PS51782"/>
    </source>
</evidence>
<sequence>MEFSPLSLLLILHFFLPLHVSSQTINTNTTLFSCSSNTSISCSTFVLYRTQPEYTDLGSISDLFGVSRLSLEEANDLQSEEVTLPADQLLVVPVACGCTGNRSSANITYTIKDGDSFFLVSTQAFGNLTDYQLVEDLNPTLEPTSLKSGQEVIVPVYCKCPEKTQLDRGIKFLVTYVWSDEDDIFQLSKKMNSTADAMVATNNYRNFSAAVFHPILIPVPEKPHLPLLLYNTTSPAVDRSSKSNRKVIIVSTTVGAASAVVIWSLLLLVCTKFCQKTPVIGTRSAADLLTRNQSTRKVKKLLAGVSQFIDKPLMYEIKDIMESTMNLNEAHRIGDLVYQATLNGEMYAVKQAKGHVAEEMRISQIVNHANIIKLAGFSIHEDGRIFWVYEFAENGSLDKWLFAKPSSSDSIGHLSWRQRLDIALDVANALQYLHEHTRPSMVHRAIKTSNILLDAHFKAKISNFSMAKPATIGIRPSGDVFAFGVVLLELLSGKEEAIEDAEVGVLWREIRMVLEVEEERAGRLLRWMDPNLKGLYPLDGAMTLAAMARACTTEDSTERPRISEIVFSLSVLSQSCTDPFERASMMINSEERLPIKDIVVAR</sequence>
<feature type="domain" description="LysM" evidence="3">
    <location>
        <begin position="107"/>
        <end position="154"/>
    </location>
</feature>
<dbReference type="InterPro" id="IPR059144">
    <property type="entry name" value="NFP_LysM3"/>
</dbReference>
<reference evidence="4 5" key="1">
    <citation type="journal article" date="2014" name="Agronomy (Basel)">
        <title>A Draft Genome Sequence for Ensete ventricosum, the Drought-Tolerant Tree Against Hunger.</title>
        <authorList>
            <person name="Harrison J."/>
            <person name="Moore K.A."/>
            <person name="Paszkiewicz K."/>
            <person name="Jones T."/>
            <person name="Grant M."/>
            <person name="Ambacheew D."/>
            <person name="Muzemil S."/>
            <person name="Studholme D.J."/>
        </authorList>
    </citation>
    <scope>NUCLEOTIDE SEQUENCE [LARGE SCALE GENOMIC DNA]</scope>
</reference>
<dbReference type="PROSITE" id="PS50011">
    <property type="entry name" value="PROTEIN_KINASE_DOM"/>
    <property type="match status" value="1"/>
</dbReference>
<dbReference type="InterPro" id="IPR000719">
    <property type="entry name" value="Prot_kinase_dom"/>
</dbReference>
<dbReference type="Pfam" id="PF23462">
    <property type="entry name" value="LysM3_NFP"/>
    <property type="match status" value="1"/>
</dbReference>
<dbReference type="PANTHER" id="PTHR45927">
    <property type="entry name" value="LYSM-DOMAIN RECEPTOR-LIKE KINASE-RELATED"/>
    <property type="match status" value="1"/>
</dbReference>
<dbReference type="AlphaFoldDB" id="A0A426Z6K0"/>
<dbReference type="SMART" id="SM00257">
    <property type="entry name" value="LysM"/>
    <property type="match status" value="1"/>
</dbReference>
<dbReference type="PROSITE" id="PS51782">
    <property type="entry name" value="LYSM"/>
    <property type="match status" value="1"/>
</dbReference>
<dbReference type="InterPro" id="IPR052611">
    <property type="entry name" value="Plant_RLK_LysM"/>
</dbReference>
<dbReference type="SUPFAM" id="SSF56112">
    <property type="entry name" value="Protein kinase-like (PK-like)"/>
    <property type="match status" value="1"/>
</dbReference>
<evidence type="ECO:0000259" key="2">
    <source>
        <dbReference type="PROSITE" id="PS50011"/>
    </source>
</evidence>
<dbReference type="InterPro" id="IPR001245">
    <property type="entry name" value="Ser-Thr/Tyr_kinase_cat_dom"/>
</dbReference>
<keyword evidence="1" id="KW-0732">Signal</keyword>
<dbReference type="GO" id="GO:0004672">
    <property type="term" value="F:protein kinase activity"/>
    <property type="evidence" value="ECO:0007669"/>
    <property type="project" value="InterPro"/>
</dbReference>
<dbReference type="InterPro" id="IPR018392">
    <property type="entry name" value="LysM"/>
</dbReference>
<dbReference type="Pfam" id="PF23457">
    <property type="entry name" value="LysM2_NFP"/>
    <property type="match status" value="1"/>
</dbReference>
<dbReference type="InterPro" id="IPR011009">
    <property type="entry name" value="Kinase-like_dom_sf"/>
</dbReference>
<evidence type="ECO:0000313" key="5">
    <source>
        <dbReference type="Proteomes" id="UP000287651"/>
    </source>
</evidence>
<feature type="signal peptide" evidence="1">
    <location>
        <begin position="1"/>
        <end position="22"/>
    </location>
</feature>
<dbReference type="InterPro" id="IPR056561">
    <property type="entry name" value="NFP_LYK_LysM1"/>
</dbReference>
<evidence type="ECO:0008006" key="6">
    <source>
        <dbReference type="Google" id="ProtNLM"/>
    </source>
</evidence>